<dbReference type="Proteomes" id="UP000634608">
    <property type="component" value="Unassembled WGS sequence"/>
</dbReference>
<protein>
    <submittedName>
        <fullName evidence="1">Uncharacterized protein</fullName>
    </submittedName>
</protein>
<gene>
    <name evidence="1" type="ORF">IAG11_21335</name>
</gene>
<dbReference type="RefSeq" id="WP_188147658.1">
    <property type="nucleotide sequence ID" value="NZ_JACSVK010000388.1"/>
</dbReference>
<reference evidence="1" key="1">
    <citation type="submission" date="2020-08" db="EMBL/GenBank/DDBJ databases">
        <title>Diversity of carbapenem-resistant Acinetobacter baumannii and bacteriophage-mediated spread of the Oxa23 carbapenemase.</title>
        <authorList>
            <person name="Abouelfetouh A."/>
            <person name="Mattock J."/>
            <person name="Turner D."/>
            <person name="Li E."/>
            <person name="Evans B.A."/>
        </authorList>
    </citation>
    <scope>NUCLEOTIDE SEQUENCE</scope>
    <source>
        <strain evidence="1">A86</strain>
    </source>
</reference>
<dbReference type="AlphaFoldDB" id="A0A8I0FCX4"/>
<comment type="caution">
    <text evidence="1">The sequence shown here is derived from an EMBL/GenBank/DDBJ whole genome shotgun (WGS) entry which is preliminary data.</text>
</comment>
<evidence type="ECO:0000313" key="1">
    <source>
        <dbReference type="EMBL" id="MBD0222381.1"/>
    </source>
</evidence>
<accession>A0A8I0FCX4</accession>
<proteinExistence type="predicted"/>
<dbReference type="EMBL" id="JACSVK010000388">
    <property type="protein sequence ID" value="MBD0222381.1"/>
    <property type="molecule type" value="Genomic_DNA"/>
</dbReference>
<evidence type="ECO:0000313" key="2">
    <source>
        <dbReference type="Proteomes" id="UP000634608"/>
    </source>
</evidence>
<sequence>MSLEPGGFTEKIGNRYESSWVAYQLLRLLDEKISYVQVEPIGPDEDAVDVIIGNLS</sequence>
<organism evidence="1 2">
    <name type="scientific">Acinetobacter baumannii</name>
    <dbReference type="NCBI Taxonomy" id="470"/>
    <lineage>
        <taxon>Bacteria</taxon>
        <taxon>Pseudomonadati</taxon>
        <taxon>Pseudomonadota</taxon>
        <taxon>Gammaproteobacteria</taxon>
        <taxon>Moraxellales</taxon>
        <taxon>Moraxellaceae</taxon>
        <taxon>Acinetobacter</taxon>
        <taxon>Acinetobacter calcoaceticus/baumannii complex</taxon>
    </lineage>
</organism>
<name>A0A8I0FCX4_ACIBA</name>